<keyword evidence="4" id="KW-1185">Reference proteome</keyword>
<dbReference type="Proteomes" id="UP000199659">
    <property type="component" value="Unassembled WGS sequence"/>
</dbReference>
<evidence type="ECO:0000256" key="1">
    <source>
        <dbReference type="SAM" id="Phobius"/>
    </source>
</evidence>
<reference evidence="3 4" key="1">
    <citation type="submission" date="2016-10" db="EMBL/GenBank/DDBJ databases">
        <authorList>
            <person name="de Groot N.N."/>
        </authorList>
    </citation>
    <scope>NUCLEOTIDE SEQUENCE [LARGE SCALE GENOMIC DNA]</scope>
    <source>
        <strain evidence="3 4">743A</strain>
    </source>
</reference>
<protein>
    <recommendedName>
        <fullName evidence="2">DUF4349 domain-containing protein</fullName>
    </recommendedName>
</protein>
<gene>
    <name evidence="3" type="ORF">SAMN05661086_00576</name>
</gene>
<dbReference type="PROSITE" id="PS51257">
    <property type="entry name" value="PROKAR_LIPOPROTEIN"/>
    <property type="match status" value="1"/>
</dbReference>
<keyword evidence="1" id="KW-0472">Membrane</keyword>
<evidence type="ECO:0000313" key="4">
    <source>
        <dbReference type="Proteomes" id="UP000199659"/>
    </source>
</evidence>
<dbReference type="AlphaFoldDB" id="A0A1I6I9C1"/>
<evidence type="ECO:0000313" key="3">
    <source>
        <dbReference type="EMBL" id="SFR63355.1"/>
    </source>
</evidence>
<dbReference type="RefSeq" id="WP_177214516.1">
    <property type="nucleotide sequence ID" value="NZ_FOYZ01000002.1"/>
</dbReference>
<organism evidence="3 4">
    <name type="scientific">Anaeromicropila populeti</name>
    <dbReference type="NCBI Taxonomy" id="37658"/>
    <lineage>
        <taxon>Bacteria</taxon>
        <taxon>Bacillati</taxon>
        <taxon>Bacillota</taxon>
        <taxon>Clostridia</taxon>
        <taxon>Lachnospirales</taxon>
        <taxon>Lachnospiraceae</taxon>
        <taxon>Anaeromicropila</taxon>
    </lineage>
</organism>
<dbReference type="Pfam" id="PF14257">
    <property type="entry name" value="DUF4349"/>
    <property type="match status" value="1"/>
</dbReference>
<keyword evidence="1" id="KW-0812">Transmembrane</keyword>
<keyword evidence="1" id="KW-1133">Transmembrane helix</keyword>
<dbReference type="EMBL" id="FOYZ01000002">
    <property type="protein sequence ID" value="SFR63355.1"/>
    <property type="molecule type" value="Genomic_DNA"/>
</dbReference>
<dbReference type="InterPro" id="IPR025645">
    <property type="entry name" value="DUF4349"/>
</dbReference>
<feature type="transmembrane region" description="Helical" evidence="1">
    <location>
        <begin position="284"/>
        <end position="309"/>
    </location>
</feature>
<sequence length="327" mass="37198">MKYLVRYFYFILITAFLTAGLLGCSSKKDSTPYEMTQDQTSESQSLENGVSYETDFDEKITVADEAAEPETAGDTNTTESSTITDAVIDTRKLIKNVYMDIETKTFQSMISTINTRVNFYGGYFDQTNINGTSYGEETEKNGHMVIRIPQASLNDFIDDLSGLGNIVNRKDSVEDVTLKYVDLETHVKTLRIELNALLKLLEESADLQDIFTIQSQITQVRYEIESYESSLRALQNQVTYSTVTLDLYEVKDEEIAEENPGAFEEIAENFKNNIIEIADGLTNILVVFISNIPYIILWGIFIFILYRIYKIIKVKSKKTAENTEDNK</sequence>
<accession>A0A1I6I9C1</accession>
<evidence type="ECO:0000259" key="2">
    <source>
        <dbReference type="Pfam" id="PF14257"/>
    </source>
</evidence>
<name>A0A1I6I9C1_9FIRM</name>
<dbReference type="STRING" id="37658.SAMN05661086_00576"/>
<proteinExistence type="predicted"/>
<feature type="domain" description="DUF4349" evidence="2">
    <location>
        <begin position="91"/>
        <end position="305"/>
    </location>
</feature>